<evidence type="ECO:0000313" key="1">
    <source>
        <dbReference type="EMBL" id="AIW81335.1"/>
    </source>
</evidence>
<dbReference type="Pfam" id="PF14559">
    <property type="entry name" value="TPR_19"/>
    <property type="match status" value="1"/>
</dbReference>
<reference evidence="1" key="1">
    <citation type="submission" date="2014-09" db="EMBL/GenBank/DDBJ databases">
        <authorList>
            <person name="Magalhaes I.L.F."/>
            <person name="Oliveira U."/>
            <person name="Santos F.R."/>
            <person name="Vidigal T.H.D.A."/>
            <person name="Brescovit A.D."/>
            <person name="Santos A.J."/>
        </authorList>
    </citation>
    <scope>NUCLEOTIDE SEQUENCE</scope>
</reference>
<proteinExistence type="predicted"/>
<dbReference type="SUPFAM" id="SSF48452">
    <property type="entry name" value="TPR-like"/>
    <property type="match status" value="1"/>
</dbReference>
<dbReference type="EMBL" id="KM669716">
    <property type="protein sequence ID" value="AIW81335.1"/>
    <property type="molecule type" value="Genomic_DNA"/>
</dbReference>
<dbReference type="AlphaFoldDB" id="A0A0K0LBE6"/>
<dbReference type="InterPro" id="IPR011990">
    <property type="entry name" value="TPR-like_helical_dom_sf"/>
</dbReference>
<protein>
    <submittedName>
        <fullName evidence="1">Tetratricopeptide repeat containing protein</fullName>
    </submittedName>
</protein>
<name>A0A0K0LBE6_9BACT</name>
<sequence>MDTWAMLLSEAGQHEKAIELQKKALALQPQTPLLKLNMAKIYLQAGQKDAARPLLDEIQAMDGKVPGKEEAARLRSTL</sequence>
<dbReference type="Gene3D" id="1.25.40.10">
    <property type="entry name" value="Tetratricopeptide repeat domain"/>
    <property type="match status" value="1"/>
</dbReference>
<accession>A0A0K0LBE6</accession>
<organism evidence="1">
    <name type="scientific">uncultured bacterium SA354_p</name>
    <dbReference type="NCBI Taxonomy" id="1552129"/>
    <lineage>
        <taxon>Bacteria</taxon>
        <taxon>environmental samples</taxon>
    </lineage>
</organism>